<dbReference type="PANTHER" id="PTHR46361">
    <property type="entry name" value="ELECTRON CARRIER/ PROTEIN DISULFIDE OXIDOREDUCTASE"/>
    <property type="match status" value="1"/>
</dbReference>
<feature type="compositionally biased region" description="Polar residues" evidence="2">
    <location>
        <begin position="97"/>
        <end position="119"/>
    </location>
</feature>
<dbReference type="Pfam" id="PF04784">
    <property type="entry name" value="DUF547"/>
    <property type="match status" value="1"/>
</dbReference>
<comment type="caution">
    <text evidence="4">The sequence shown here is derived from an EMBL/GenBank/DDBJ whole genome shotgun (WGS) entry which is preliminary data.</text>
</comment>
<evidence type="ECO:0000313" key="4">
    <source>
        <dbReference type="EMBL" id="KAJ6226163.1"/>
    </source>
</evidence>
<keyword evidence="1" id="KW-0175">Coiled coil</keyword>
<feature type="compositionally biased region" description="Acidic residues" evidence="2">
    <location>
        <begin position="396"/>
        <end position="411"/>
    </location>
</feature>
<evidence type="ECO:0000313" key="5">
    <source>
        <dbReference type="Proteomes" id="UP001150062"/>
    </source>
</evidence>
<dbReference type="SMART" id="SM00315">
    <property type="entry name" value="RGS"/>
    <property type="match status" value="1"/>
</dbReference>
<dbReference type="EMBL" id="JAOAOG010000346">
    <property type="protein sequence ID" value="KAJ6226163.1"/>
    <property type="molecule type" value="Genomic_DNA"/>
</dbReference>
<dbReference type="PRINTS" id="PR01301">
    <property type="entry name" value="RGSPROTEIN"/>
</dbReference>
<protein>
    <submittedName>
        <fullName evidence="4">Electron carrier/ protein disulfide oxidoreductase</fullName>
    </submittedName>
</protein>
<dbReference type="InterPro" id="IPR006869">
    <property type="entry name" value="DUF547"/>
</dbReference>
<evidence type="ECO:0000256" key="1">
    <source>
        <dbReference type="SAM" id="Coils"/>
    </source>
</evidence>
<proteinExistence type="predicted"/>
<evidence type="ECO:0000259" key="3">
    <source>
        <dbReference type="PROSITE" id="PS50132"/>
    </source>
</evidence>
<accession>A0ABQ8X0X5</accession>
<feature type="coiled-coil region" evidence="1">
    <location>
        <begin position="50"/>
        <end position="77"/>
    </location>
</feature>
<dbReference type="Pfam" id="PF00615">
    <property type="entry name" value="RGS"/>
    <property type="match status" value="1"/>
</dbReference>
<sequence length="886" mass="104405">MEYLFTLNPQTQLSVKEKGTLTFSILEDQLLSNHQQIEDVKIKQQISKKNKKINGIRNKLSNKLKEIRKNSKQLFELNKENQEILQKQFEVDKLMGDQSNSQNKENQNINSSNGGITNPKNIEKIQKIQNKIEKTKQMIEELQNQQNDQLNEKKFRRLQHQLGRGVKKNNLVRLYLSEKEKENFDLKEQLEEMSLESTEKKKELTKKLKKENISKLEVQVKRKKFEIKQLSKMCESYSNVSIQERLYKFRLQLKSKDEETKELLFQLKKLKDAIRSNNEDGIMTLSDSDSGFSDLPSQRKFIPSKSRLYSEDERWKNNDLTEISSCSDEEKQQNNSTSSKNNSNQLKDKSSDSILNSKSEEKIQTNENYDKVKDHNEGEKKGEKVTDQQNDKEGQQQDDEENKNENENENENENKNENENENGKDNKNKNKNEEEDEVEDEDEDEEKKKEMKNEKKKEIIYEIETIQKLFTISSAVEYFKEFLIERMCQENLLFFLEAKKFNNFTDSTRKFNQMAKKIYNKFIKEGSIFEVNIDYKCRQAIGEKIKQKEIEPEIFSKAQEIVYTHMNHNEFGPFKKSELYQDLLKQLKTGSNYLYDSRIKKSTLISRKRKIQVLNTEYHFQGRSRAACVVTQALMEIMISILSSHYSISTKQIELNLISQSLAFGRFVSMTCELQRINIKSLSPEETIVCFVNIYNTLLFHAAIVNGIPHQNEKKKFNQDYKYNIGGYNFSLDDIKNGILRQNRDNRNNSYFRKNDPREAFKLTISEPKIHFALNSFDSPTIVIQTIYEQKLKIFLDHITKILLSKQIFTQKKKIFIPRLFQEYSIDFGDSSSKILSWISNHVTIKTVKKHSLFEEFSNIKFYKTSSFSSFLIQTKSQLSKKFGNF</sequence>
<feature type="compositionally biased region" description="Basic and acidic residues" evidence="2">
    <location>
        <begin position="358"/>
        <end position="395"/>
    </location>
</feature>
<feature type="compositionally biased region" description="Acidic residues" evidence="2">
    <location>
        <begin position="433"/>
        <end position="445"/>
    </location>
</feature>
<dbReference type="Proteomes" id="UP001150062">
    <property type="component" value="Unassembled WGS sequence"/>
</dbReference>
<dbReference type="InterPro" id="IPR036305">
    <property type="entry name" value="RGS_sf"/>
</dbReference>
<feature type="domain" description="RGS" evidence="3">
    <location>
        <begin position="465"/>
        <end position="584"/>
    </location>
</feature>
<reference evidence="4" key="1">
    <citation type="submission" date="2022-08" db="EMBL/GenBank/DDBJ databases">
        <title>Novel sulfate-reducing endosymbionts in the free-living metamonad Anaeramoeba.</title>
        <authorList>
            <person name="Jerlstrom-Hultqvist J."/>
            <person name="Cepicka I."/>
            <person name="Gallot-Lavallee L."/>
            <person name="Salas-Leiva D."/>
            <person name="Curtis B.A."/>
            <person name="Zahonova K."/>
            <person name="Pipaliya S."/>
            <person name="Dacks J."/>
            <person name="Roger A.J."/>
        </authorList>
    </citation>
    <scope>NUCLEOTIDE SEQUENCE</scope>
    <source>
        <strain evidence="4">Schooner1</strain>
    </source>
</reference>
<feature type="region of interest" description="Disordered" evidence="2">
    <location>
        <begin position="96"/>
        <end position="122"/>
    </location>
</feature>
<dbReference type="InterPro" id="IPR044926">
    <property type="entry name" value="RGS_subdomain_2"/>
</dbReference>
<organism evidence="4 5">
    <name type="scientific">Anaeramoeba flamelloides</name>
    <dbReference type="NCBI Taxonomy" id="1746091"/>
    <lineage>
        <taxon>Eukaryota</taxon>
        <taxon>Metamonada</taxon>
        <taxon>Anaeramoebidae</taxon>
        <taxon>Anaeramoeba</taxon>
    </lineage>
</organism>
<dbReference type="Gene3D" id="1.10.167.10">
    <property type="entry name" value="Regulator of G-protein Signalling 4, domain 2"/>
    <property type="match status" value="1"/>
</dbReference>
<name>A0ABQ8X0X5_9EUKA</name>
<feature type="coiled-coil region" evidence="1">
    <location>
        <begin position="176"/>
        <end position="233"/>
    </location>
</feature>
<evidence type="ECO:0000256" key="2">
    <source>
        <dbReference type="SAM" id="MobiDB-lite"/>
    </source>
</evidence>
<keyword evidence="5" id="KW-1185">Reference proteome</keyword>
<dbReference type="InterPro" id="IPR016137">
    <property type="entry name" value="RGS"/>
</dbReference>
<feature type="compositionally biased region" description="Low complexity" evidence="2">
    <location>
        <begin position="333"/>
        <end position="345"/>
    </location>
</feature>
<dbReference type="CDD" id="cd07440">
    <property type="entry name" value="RGS"/>
    <property type="match status" value="1"/>
</dbReference>
<feature type="region of interest" description="Disordered" evidence="2">
    <location>
        <begin position="320"/>
        <end position="454"/>
    </location>
</feature>
<feature type="coiled-coil region" evidence="1">
    <location>
        <begin position="125"/>
        <end position="152"/>
    </location>
</feature>
<feature type="compositionally biased region" description="Basic and acidic residues" evidence="2">
    <location>
        <begin position="412"/>
        <end position="432"/>
    </location>
</feature>
<dbReference type="PROSITE" id="PS50132">
    <property type="entry name" value="RGS"/>
    <property type="match status" value="1"/>
</dbReference>
<dbReference type="PANTHER" id="PTHR46361:SF3">
    <property type="entry name" value="ELECTRON CARRIER_ PROTEIN DISULFIDE OXIDOREDUCTASE"/>
    <property type="match status" value="1"/>
</dbReference>
<gene>
    <name evidence="4" type="ORF">M0813_01132</name>
</gene>
<dbReference type="SUPFAM" id="SSF48097">
    <property type="entry name" value="Regulator of G-protein signaling, RGS"/>
    <property type="match status" value="1"/>
</dbReference>